<keyword evidence="3" id="KW-0328">Glycosyltransferase</keyword>
<keyword evidence="6" id="KW-1185">Reference proteome</keyword>
<evidence type="ECO:0000313" key="6">
    <source>
        <dbReference type="Proteomes" id="UP000594263"/>
    </source>
</evidence>
<dbReference type="PANTHER" id="PTHR48049">
    <property type="entry name" value="GLYCOSYLTRANSFERASE"/>
    <property type="match status" value="1"/>
</dbReference>
<dbReference type="FunFam" id="3.40.50.2000:FF:000087">
    <property type="entry name" value="Glycosyltransferase"/>
    <property type="match status" value="1"/>
</dbReference>
<comment type="similarity">
    <text evidence="1 3">Belongs to the UDP-glycosyltransferase family.</text>
</comment>
<dbReference type="Pfam" id="PF00201">
    <property type="entry name" value="UDPGT"/>
    <property type="match status" value="1"/>
</dbReference>
<dbReference type="EnsemblPlants" id="Kaladp0008s0736.1.v1.1">
    <property type="protein sequence ID" value="Kaladp0008s0736.1.v1.1.CDS.1"/>
    <property type="gene ID" value="Kaladp0008s0736.v1.1"/>
</dbReference>
<dbReference type="SUPFAM" id="SSF53756">
    <property type="entry name" value="UDP-Glycosyltransferase/glycogen phosphorylase"/>
    <property type="match status" value="1"/>
</dbReference>
<organism evidence="5 6">
    <name type="scientific">Kalanchoe fedtschenkoi</name>
    <name type="common">Lavender scallops</name>
    <name type="synonym">South American air plant</name>
    <dbReference type="NCBI Taxonomy" id="63787"/>
    <lineage>
        <taxon>Eukaryota</taxon>
        <taxon>Viridiplantae</taxon>
        <taxon>Streptophyta</taxon>
        <taxon>Embryophyta</taxon>
        <taxon>Tracheophyta</taxon>
        <taxon>Spermatophyta</taxon>
        <taxon>Magnoliopsida</taxon>
        <taxon>eudicotyledons</taxon>
        <taxon>Gunneridae</taxon>
        <taxon>Pentapetalae</taxon>
        <taxon>Saxifragales</taxon>
        <taxon>Crassulaceae</taxon>
        <taxon>Kalanchoe</taxon>
    </lineage>
</organism>
<proteinExistence type="inferred from homology"/>
<dbReference type="InterPro" id="IPR002213">
    <property type="entry name" value="UDP_glucos_trans"/>
</dbReference>
<reference evidence="5" key="1">
    <citation type="submission" date="2021-01" db="UniProtKB">
        <authorList>
            <consortium name="EnsemblPlants"/>
        </authorList>
    </citation>
    <scope>IDENTIFICATION</scope>
</reference>
<evidence type="ECO:0000256" key="2">
    <source>
        <dbReference type="ARBA" id="ARBA00022679"/>
    </source>
</evidence>
<evidence type="ECO:0000256" key="3">
    <source>
        <dbReference type="RuleBase" id="RU003718"/>
    </source>
</evidence>
<dbReference type="Gene3D" id="3.40.50.2000">
    <property type="entry name" value="Glycogen Phosphorylase B"/>
    <property type="match status" value="2"/>
</dbReference>
<dbReference type="OMA" id="FINARIM"/>
<evidence type="ECO:0000256" key="4">
    <source>
        <dbReference type="RuleBase" id="RU362057"/>
    </source>
</evidence>
<name>A0A7N0RDT5_KALFE</name>
<dbReference type="FunFam" id="3.40.50.2000:FF:000037">
    <property type="entry name" value="Glycosyltransferase"/>
    <property type="match status" value="1"/>
</dbReference>
<dbReference type="AlphaFoldDB" id="A0A7N0RDT5"/>
<dbReference type="GO" id="GO:0035251">
    <property type="term" value="F:UDP-glucosyltransferase activity"/>
    <property type="evidence" value="ECO:0007669"/>
    <property type="project" value="InterPro"/>
</dbReference>
<dbReference type="PANTHER" id="PTHR48049:SF34">
    <property type="entry name" value="UDP-GLYCOSYLTRANSFERASE 79B30-LIKE"/>
    <property type="match status" value="1"/>
</dbReference>
<dbReference type="Proteomes" id="UP000594263">
    <property type="component" value="Unplaced"/>
</dbReference>
<protein>
    <recommendedName>
        <fullName evidence="4">Glycosyltransferase</fullName>
        <ecNumber evidence="4">2.4.1.-</ecNumber>
    </recommendedName>
</protein>
<dbReference type="InterPro" id="IPR035595">
    <property type="entry name" value="UDP_glycos_trans_CS"/>
</dbReference>
<evidence type="ECO:0000313" key="5">
    <source>
        <dbReference type="EnsemblPlants" id="Kaladp0008s0736.1.v1.1.CDS.1"/>
    </source>
</evidence>
<keyword evidence="2 3" id="KW-0808">Transferase</keyword>
<dbReference type="EC" id="2.4.1.-" evidence="4"/>
<sequence length="453" mass="50486">MASKQLHVAMYPWFAVGHLTAFIHLANKLAERSIRVSFFIPARTRSKVEHFNRHPDRIAFVPIPVPHVEGLPPGAETTSDVPFPLHSLIVTAMDETMPFCQASLERMKPDIVFFDFTHWLPALAREMGIKAVHFCCISSVTIGYLLSPARNEPEESDLYDPPPGFPASCIKLKKHEARGLFFVNMMEYGKGIRFMDRQIKAFMDSDAISFKALKEIEGPYLDYVAEVFKRPVFPAGPIVPEQPVAALDTRWASWLSKFKPKTVIYCAFGSECVLKLDQFQELVLGFELTGLPFLVALKPPAGADSAESALPDGFQNRVKDRGVVHGGWVQQQLILEHPAIGCFVTHCGSGSQSEALMNECQLVLFPQAGDQIINARMMGLDLRVGVEVEKDDEDGSFSKEGVCKAVKDVMEEGSDVGKEVRANHAKWREFLRSEGLDKKYIDGLVQSLQSMKA</sequence>
<evidence type="ECO:0000256" key="1">
    <source>
        <dbReference type="ARBA" id="ARBA00009995"/>
    </source>
</evidence>
<dbReference type="PROSITE" id="PS00375">
    <property type="entry name" value="UDPGT"/>
    <property type="match status" value="1"/>
</dbReference>
<dbReference type="CDD" id="cd03784">
    <property type="entry name" value="GT1_Gtf-like"/>
    <property type="match status" value="1"/>
</dbReference>
<accession>A0A7N0RDT5</accession>
<dbReference type="InterPro" id="IPR050481">
    <property type="entry name" value="UDP-glycosyltransf_plant"/>
</dbReference>
<dbReference type="Gramene" id="Kaladp0008s0736.1.v1.1">
    <property type="protein sequence ID" value="Kaladp0008s0736.1.v1.1.CDS.1"/>
    <property type="gene ID" value="Kaladp0008s0736.v1.1"/>
</dbReference>